<dbReference type="GO" id="GO:0003964">
    <property type="term" value="F:RNA-directed DNA polymerase activity"/>
    <property type="evidence" value="ECO:0007669"/>
    <property type="project" value="UniProtKB-EC"/>
</dbReference>
<accession>A0A4Y9ZQ87</accession>
<gene>
    <name evidence="6" type="ORF">EWM64_g6946</name>
</gene>
<dbReference type="Gene3D" id="3.30.420.10">
    <property type="entry name" value="Ribonuclease H-like superfamily/Ribonuclease H"/>
    <property type="match status" value="1"/>
</dbReference>
<proteinExistence type="predicted"/>
<dbReference type="GO" id="GO:0003723">
    <property type="term" value="F:RNA binding"/>
    <property type="evidence" value="ECO:0007669"/>
    <property type="project" value="UniProtKB-KW"/>
</dbReference>
<dbReference type="InterPro" id="IPR057670">
    <property type="entry name" value="SH3_retrovirus"/>
</dbReference>
<dbReference type="GO" id="GO:0032196">
    <property type="term" value="P:transposition"/>
    <property type="evidence" value="ECO:0007669"/>
    <property type="project" value="UniProtKB-KW"/>
</dbReference>
<sequence length="233" mass="26637">LIHTDLHGPLVVQSIGGYKYWISFIDDYSCFRTIYLLRTKDGAFAAFKAFKAYAENHFDSQIKGLRDDKGGEYMSNEFIAFTTGAGITCQHTVRNRPQQNGVAERVNRTMDEGVTTMLAESGLPKTFWGECLVAYVHVWNRVGTSAIENATPYQLWHGTKPDVSRLRVWGCAAYVHVQKDKRRSLDPHMEKCIFIGYPEGYKGWKFYNPQTRKSDLPIDVYTSFSFAFARFLA</sequence>
<evidence type="ECO:0000256" key="2">
    <source>
        <dbReference type="ARBA" id="ARBA00022884"/>
    </source>
</evidence>
<dbReference type="InterPro" id="IPR012337">
    <property type="entry name" value="RNaseH-like_sf"/>
</dbReference>
<dbReference type="GO" id="GO:0015074">
    <property type="term" value="P:DNA integration"/>
    <property type="evidence" value="ECO:0007669"/>
    <property type="project" value="InterPro"/>
</dbReference>
<keyword evidence="7" id="KW-1185">Reference proteome</keyword>
<evidence type="ECO:0000256" key="3">
    <source>
        <dbReference type="ARBA" id="ARBA00048173"/>
    </source>
</evidence>
<protein>
    <recommendedName>
        <fullName evidence="5">Integrase catalytic domain-containing protein</fullName>
    </recommendedName>
</protein>
<dbReference type="InterPro" id="IPR036397">
    <property type="entry name" value="RNaseH_sf"/>
</dbReference>
<dbReference type="GO" id="GO:0003887">
    <property type="term" value="F:DNA-directed DNA polymerase activity"/>
    <property type="evidence" value="ECO:0007669"/>
    <property type="project" value="UniProtKB-EC"/>
</dbReference>
<dbReference type="STRING" id="135208.A0A4Y9ZQ87"/>
<organism evidence="6 7">
    <name type="scientific">Hericium alpestre</name>
    <dbReference type="NCBI Taxonomy" id="135208"/>
    <lineage>
        <taxon>Eukaryota</taxon>
        <taxon>Fungi</taxon>
        <taxon>Dikarya</taxon>
        <taxon>Basidiomycota</taxon>
        <taxon>Agaricomycotina</taxon>
        <taxon>Agaricomycetes</taxon>
        <taxon>Russulales</taxon>
        <taxon>Hericiaceae</taxon>
        <taxon>Hericium</taxon>
    </lineage>
</organism>
<dbReference type="PROSITE" id="PS50994">
    <property type="entry name" value="INTEGRASE"/>
    <property type="match status" value="1"/>
</dbReference>
<keyword evidence="2" id="KW-0694">RNA-binding</keyword>
<comment type="caution">
    <text evidence="6">The sequence shown here is derived from an EMBL/GenBank/DDBJ whole genome shotgun (WGS) entry which is preliminary data.</text>
</comment>
<name>A0A4Y9ZQ87_9AGAM</name>
<dbReference type="GO" id="GO:0005634">
    <property type="term" value="C:nucleus"/>
    <property type="evidence" value="ECO:0007669"/>
    <property type="project" value="UniProtKB-ARBA"/>
</dbReference>
<keyword evidence="1" id="KW-0815">Transposition</keyword>
<dbReference type="OrthoDB" id="3243429at2759"/>
<dbReference type="PANTHER" id="PTHR42648:SF28">
    <property type="entry name" value="TRANSPOSON-ENCODED PROTEIN WITH RIBONUCLEASE H-LIKE AND RETROVIRUS ZINC FINGER-LIKE DOMAINS"/>
    <property type="match status" value="1"/>
</dbReference>
<feature type="domain" description="Integrase catalytic" evidence="5">
    <location>
        <begin position="1"/>
        <end position="160"/>
    </location>
</feature>
<comment type="catalytic activity">
    <reaction evidence="3">
        <text>DNA(n) + a 2'-deoxyribonucleoside 5'-triphosphate = DNA(n+1) + diphosphate</text>
        <dbReference type="Rhea" id="RHEA:22508"/>
        <dbReference type="Rhea" id="RHEA-COMP:17339"/>
        <dbReference type="Rhea" id="RHEA-COMP:17340"/>
        <dbReference type="ChEBI" id="CHEBI:33019"/>
        <dbReference type="ChEBI" id="CHEBI:61560"/>
        <dbReference type="ChEBI" id="CHEBI:173112"/>
        <dbReference type="EC" id="2.7.7.49"/>
    </reaction>
</comment>
<dbReference type="EMBL" id="SFCI01001011">
    <property type="protein sequence ID" value="TFY77066.1"/>
    <property type="molecule type" value="Genomic_DNA"/>
</dbReference>
<feature type="non-terminal residue" evidence="6">
    <location>
        <position position="1"/>
    </location>
</feature>
<dbReference type="InterPro" id="IPR039537">
    <property type="entry name" value="Retrotran_Ty1/copia-like"/>
</dbReference>
<dbReference type="AlphaFoldDB" id="A0A4Y9ZQ87"/>
<evidence type="ECO:0000256" key="1">
    <source>
        <dbReference type="ARBA" id="ARBA00022578"/>
    </source>
</evidence>
<comment type="catalytic activity">
    <reaction evidence="4">
        <text>DNA(n) + a 2'-deoxyribonucleoside 5'-triphosphate = DNA(n+1) + diphosphate</text>
        <dbReference type="Rhea" id="RHEA:22508"/>
        <dbReference type="Rhea" id="RHEA-COMP:17339"/>
        <dbReference type="Rhea" id="RHEA-COMP:17340"/>
        <dbReference type="ChEBI" id="CHEBI:33019"/>
        <dbReference type="ChEBI" id="CHEBI:61560"/>
        <dbReference type="ChEBI" id="CHEBI:173112"/>
        <dbReference type="EC" id="2.7.7.7"/>
    </reaction>
</comment>
<dbReference type="Pfam" id="PF25597">
    <property type="entry name" value="SH3_retrovirus"/>
    <property type="match status" value="1"/>
</dbReference>
<evidence type="ECO:0000259" key="5">
    <source>
        <dbReference type="PROSITE" id="PS50994"/>
    </source>
</evidence>
<evidence type="ECO:0000313" key="6">
    <source>
        <dbReference type="EMBL" id="TFY77066.1"/>
    </source>
</evidence>
<dbReference type="Proteomes" id="UP000298061">
    <property type="component" value="Unassembled WGS sequence"/>
</dbReference>
<evidence type="ECO:0000256" key="4">
    <source>
        <dbReference type="ARBA" id="ARBA00049244"/>
    </source>
</evidence>
<dbReference type="PANTHER" id="PTHR42648">
    <property type="entry name" value="TRANSPOSASE, PUTATIVE-RELATED"/>
    <property type="match status" value="1"/>
</dbReference>
<evidence type="ECO:0000313" key="7">
    <source>
        <dbReference type="Proteomes" id="UP000298061"/>
    </source>
</evidence>
<dbReference type="InterPro" id="IPR001584">
    <property type="entry name" value="Integrase_cat-core"/>
</dbReference>
<reference evidence="6 7" key="1">
    <citation type="submission" date="2019-02" db="EMBL/GenBank/DDBJ databases">
        <title>Genome sequencing of the rare red list fungi Hericium alpestre (H. flagellum).</title>
        <authorList>
            <person name="Buettner E."/>
            <person name="Kellner H."/>
        </authorList>
    </citation>
    <scope>NUCLEOTIDE SEQUENCE [LARGE SCALE GENOMIC DNA]</scope>
    <source>
        <strain evidence="6 7">DSM 108284</strain>
    </source>
</reference>
<dbReference type="SUPFAM" id="SSF53098">
    <property type="entry name" value="Ribonuclease H-like"/>
    <property type="match status" value="1"/>
</dbReference>